<dbReference type="KEGG" id="hav:AT03_21220"/>
<feature type="transmembrane region" description="Helical" evidence="1">
    <location>
        <begin position="6"/>
        <end position="25"/>
    </location>
</feature>
<dbReference type="EMBL" id="CP009706">
    <property type="protein sequence ID" value="AIU74677.1"/>
    <property type="molecule type" value="Genomic_DNA"/>
</dbReference>
<keyword evidence="1" id="KW-1133">Transmembrane helix</keyword>
<evidence type="ECO:0000313" key="3">
    <source>
        <dbReference type="Proteomes" id="UP000029986"/>
    </source>
</evidence>
<organism evidence="2 3">
    <name type="scientific">Hafnia alvei FB1</name>
    <dbReference type="NCBI Taxonomy" id="1453496"/>
    <lineage>
        <taxon>Bacteria</taxon>
        <taxon>Pseudomonadati</taxon>
        <taxon>Pseudomonadota</taxon>
        <taxon>Gammaproteobacteria</taxon>
        <taxon>Enterobacterales</taxon>
        <taxon>Hafniaceae</taxon>
        <taxon>Hafnia</taxon>
    </lineage>
</organism>
<dbReference type="OrthoDB" id="6469731at2"/>
<protein>
    <submittedName>
        <fullName evidence="2">Celllulose biosynthesis operon protein BcsF/YhjT</fullName>
    </submittedName>
</protein>
<dbReference type="InterPro" id="IPR019995">
    <property type="entry name" value="Cellulose_BcsF/YhjT"/>
</dbReference>
<proteinExistence type="predicted"/>
<dbReference type="Pfam" id="PF11120">
    <property type="entry name" value="CBP_BcsF"/>
    <property type="match status" value="1"/>
</dbReference>
<dbReference type="RefSeq" id="WP_025799538.1">
    <property type="nucleotide sequence ID" value="NZ_CP009706.1"/>
</dbReference>
<evidence type="ECO:0000313" key="2">
    <source>
        <dbReference type="EMBL" id="AIU74677.1"/>
    </source>
</evidence>
<dbReference type="Proteomes" id="UP000029986">
    <property type="component" value="Chromosome"/>
</dbReference>
<keyword evidence="3" id="KW-1185">Reference proteome</keyword>
<dbReference type="NCBIfam" id="TIGR03493">
    <property type="entry name" value="cellullose_BcsF"/>
    <property type="match status" value="1"/>
</dbReference>
<dbReference type="eggNOG" id="ENOG5033B5V">
    <property type="taxonomic scope" value="Bacteria"/>
</dbReference>
<name>A0A097R7G7_HAFAL</name>
<keyword evidence="1" id="KW-0812">Transmembrane</keyword>
<reference evidence="2 3" key="1">
    <citation type="journal article" date="2014" name="Gut Pathog.">
        <title>Gene clusters of Hafnia alvei strain FB1 important in survival and pathogenesis: a draft genome perspective.</title>
        <authorList>
            <person name="Tan J.Y."/>
            <person name="Yin W.F."/>
            <person name="Chan K.G."/>
        </authorList>
    </citation>
    <scope>NUCLEOTIDE SEQUENCE [LARGE SCALE GENOMIC DNA]</scope>
    <source>
        <strain evidence="2 3">FB1</strain>
    </source>
</reference>
<sequence length="73" mass="8590">MMNGMDILQLILLCAVILLPLGYYLRKKLPMLLQSVRQVLFTPRYLKSEGILRRNTRLQRNTSVTVDRKNDQE</sequence>
<keyword evidence="1" id="KW-0472">Membrane</keyword>
<accession>A0A097R7G7</accession>
<gene>
    <name evidence="2" type="ORF">AT03_21220</name>
</gene>
<dbReference type="PATRIC" id="fig|1453496.5.peg.4365"/>
<dbReference type="AlphaFoldDB" id="A0A097R7G7"/>
<dbReference type="HOGENOM" id="CLU_198346_0_0_6"/>
<evidence type="ECO:0000256" key="1">
    <source>
        <dbReference type="SAM" id="Phobius"/>
    </source>
</evidence>